<name>A0ABY1NM82_9RHOB</name>
<dbReference type="EMBL" id="FXTY01000002">
    <property type="protein sequence ID" value="SMP13266.1"/>
    <property type="molecule type" value="Genomic_DNA"/>
</dbReference>
<protein>
    <submittedName>
        <fullName evidence="1">Uncharacterized protein</fullName>
    </submittedName>
</protein>
<dbReference type="Proteomes" id="UP001157961">
    <property type="component" value="Unassembled WGS sequence"/>
</dbReference>
<evidence type="ECO:0000313" key="1">
    <source>
        <dbReference type="EMBL" id="SMP13266.1"/>
    </source>
</evidence>
<comment type="caution">
    <text evidence="1">The sequence shown here is derived from an EMBL/GenBank/DDBJ whole genome shotgun (WGS) entry which is preliminary data.</text>
</comment>
<evidence type="ECO:0000313" key="2">
    <source>
        <dbReference type="Proteomes" id="UP001157961"/>
    </source>
</evidence>
<reference evidence="1 2" key="1">
    <citation type="submission" date="2017-05" db="EMBL/GenBank/DDBJ databases">
        <authorList>
            <person name="Varghese N."/>
            <person name="Submissions S."/>
        </authorList>
    </citation>
    <scope>NUCLEOTIDE SEQUENCE [LARGE SCALE GENOMIC DNA]</scope>
    <source>
        <strain evidence="1 2">DSM 29734</strain>
    </source>
</reference>
<proteinExistence type="predicted"/>
<gene>
    <name evidence="1" type="ORF">SAMN06265373_102468</name>
</gene>
<dbReference type="SUPFAM" id="SSF53448">
    <property type="entry name" value="Nucleotide-diphospho-sugar transferases"/>
    <property type="match status" value="1"/>
</dbReference>
<dbReference type="RefSeq" id="WP_283425206.1">
    <property type="nucleotide sequence ID" value="NZ_FXTY01000002.1"/>
</dbReference>
<accession>A0ABY1NM82</accession>
<dbReference type="InterPro" id="IPR029044">
    <property type="entry name" value="Nucleotide-diphossugar_trans"/>
</dbReference>
<organism evidence="1 2">
    <name type="scientific">Shimia sagamensis</name>
    <dbReference type="NCBI Taxonomy" id="1566352"/>
    <lineage>
        <taxon>Bacteria</taxon>
        <taxon>Pseudomonadati</taxon>
        <taxon>Pseudomonadota</taxon>
        <taxon>Alphaproteobacteria</taxon>
        <taxon>Rhodobacterales</taxon>
        <taxon>Roseobacteraceae</taxon>
    </lineage>
</organism>
<keyword evidence="2" id="KW-1185">Reference proteome</keyword>
<sequence length="334" mass="37970">MTSKALKSQAFNVVVVGQNGRLQYEAALFAASLKAKSPNFTGKLYVAEPAPGPRWEKDPRIGNPEVRALLEDLGAEILPFETPVFGEPYAYGNKIELLSALPAGEPFVFFDTDTLILDELSKVPFDFDKPSASLRVEGTWPIPPLYGPQYTGIWKSLYDRFGLDFESSLDLSQPDEYWRRYSYFNAGFFYYRCPKVFGELFLEYARSVSDNPLDELACQAIYPWLDQIVLPLVIHGLGGGRDALPAGYLDGSVSCHYRLMPLLYARESDAVMQVLEEVAAPNKIKKVLKQYDPFKRMIYQNRGHKARALFDQAHLPRKEQAIRNMLKKNGYWLR</sequence>